<reference evidence="1 2" key="1">
    <citation type="submission" date="2023-07" db="EMBL/GenBank/DDBJ databases">
        <title>Sorghum-associated microbial communities from plants grown in Nebraska, USA.</title>
        <authorList>
            <person name="Schachtman D."/>
        </authorList>
    </citation>
    <scope>NUCLEOTIDE SEQUENCE [LARGE SCALE GENOMIC DNA]</scope>
    <source>
        <strain evidence="1 2">BE143</strain>
    </source>
</reference>
<evidence type="ECO:0000313" key="1">
    <source>
        <dbReference type="EMBL" id="MDR6780403.1"/>
    </source>
</evidence>
<dbReference type="RefSeq" id="WP_310168984.1">
    <property type="nucleotide sequence ID" value="NZ_JAVDUG010000007.1"/>
</dbReference>
<gene>
    <name evidence="1" type="ORF">J2W98_004698</name>
</gene>
<protein>
    <submittedName>
        <fullName evidence="1">Uncharacterized protein</fullName>
    </submittedName>
</protein>
<accession>A0ABU1QL87</accession>
<evidence type="ECO:0000313" key="2">
    <source>
        <dbReference type="Proteomes" id="UP001266807"/>
    </source>
</evidence>
<name>A0ABU1QL87_9BACL</name>
<comment type="caution">
    <text evidence="1">The sequence shown here is derived from an EMBL/GenBank/DDBJ whole genome shotgun (WGS) entry which is preliminary data.</text>
</comment>
<keyword evidence="2" id="KW-1185">Reference proteome</keyword>
<dbReference type="EMBL" id="JAVDUG010000007">
    <property type="protein sequence ID" value="MDR6780403.1"/>
    <property type="molecule type" value="Genomic_DNA"/>
</dbReference>
<proteinExistence type="predicted"/>
<organism evidence="1 2">
    <name type="scientific">Paenibacillus peoriae</name>
    <dbReference type="NCBI Taxonomy" id="59893"/>
    <lineage>
        <taxon>Bacteria</taxon>
        <taxon>Bacillati</taxon>
        <taxon>Bacillota</taxon>
        <taxon>Bacilli</taxon>
        <taxon>Bacillales</taxon>
        <taxon>Paenibacillaceae</taxon>
        <taxon>Paenibacillus</taxon>
    </lineage>
</organism>
<sequence length="84" mass="9933">MLELERAEDIDVVEMLGDSPERTLTQVKHRNKNLTLRSSEALEAIVNFFEHRQENPEQQLTFRFITNAEVSIECLHYFQTKPQE</sequence>
<dbReference type="Proteomes" id="UP001266807">
    <property type="component" value="Unassembled WGS sequence"/>
</dbReference>